<name>A0A173RQ78_ANAHA</name>
<evidence type="ECO:0000259" key="1">
    <source>
        <dbReference type="Pfam" id="PF12392"/>
    </source>
</evidence>
<evidence type="ECO:0000313" key="2">
    <source>
        <dbReference type="EMBL" id="CUM79835.1"/>
    </source>
</evidence>
<organism evidence="2 3">
    <name type="scientific">Anaerostipes hadrus</name>
    <dbReference type="NCBI Taxonomy" id="649756"/>
    <lineage>
        <taxon>Bacteria</taxon>
        <taxon>Bacillati</taxon>
        <taxon>Bacillota</taxon>
        <taxon>Clostridia</taxon>
        <taxon>Lachnospirales</taxon>
        <taxon>Lachnospiraceae</taxon>
        <taxon>Anaerostipes</taxon>
    </lineage>
</organism>
<accession>A0A173RQ78</accession>
<dbReference type="PANTHER" id="PTHR30217">
    <property type="entry name" value="PEPTIDASE U32 FAMILY"/>
    <property type="match status" value="1"/>
</dbReference>
<dbReference type="GO" id="GO:0006508">
    <property type="term" value="P:proteolysis"/>
    <property type="evidence" value="ECO:0007669"/>
    <property type="project" value="UniProtKB-KW"/>
</dbReference>
<keyword evidence="2" id="KW-0378">Hydrolase</keyword>
<reference evidence="2 3" key="1">
    <citation type="submission" date="2015-09" db="EMBL/GenBank/DDBJ databases">
        <authorList>
            <consortium name="Pathogen Informatics"/>
        </authorList>
    </citation>
    <scope>NUCLEOTIDE SEQUENCE [LARGE SCALE GENOMIC DNA]</scope>
    <source>
        <strain evidence="2 3">2789STDY5834959</strain>
    </source>
</reference>
<proteinExistence type="predicted"/>
<keyword evidence="2" id="KW-0645">Protease</keyword>
<dbReference type="AlphaFoldDB" id="A0A173RQ78"/>
<dbReference type="InterPro" id="IPR020988">
    <property type="entry name" value="Pept_U32_collagenase"/>
</dbReference>
<dbReference type="PANTHER" id="PTHR30217:SF10">
    <property type="entry name" value="23S RRNA 5-HYDROXYCYTIDINE C2501 SYNTHASE"/>
    <property type="match status" value="1"/>
</dbReference>
<evidence type="ECO:0000313" key="3">
    <source>
        <dbReference type="Proteomes" id="UP000095553"/>
    </source>
</evidence>
<dbReference type="RefSeq" id="WP_055072377.1">
    <property type="nucleotide sequence ID" value="NZ_CYXY01000003.1"/>
</dbReference>
<dbReference type="InterPro" id="IPR001539">
    <property type="entry name" value="Peptidase_U32"/>
</dbReference>
<dbReference type="Pfam" id="PF01136">
    <property type="entry name" value="Peptidase_U32"/>
    <property type="match status" value="1"/>
</dbReference>
<gene>
    <name evidence="2" type="primary">yhbU_1</name>
    <name evidence="2" type="ORF">ERS852571_00636</name>
</gene>
<dbReference type="Pfam" id="PF12392">
    <property type="entry name" value="DUF3656"/>
    <property type="match status" value="1"/>
</dbReference>
<dbReference type="EC" id="3.4.-.-" evidence="2"/>
<dbReference type="GO" id="GO:0008233">
    <property type="term" value="F:peptidase activity"/>
    <property type="evidence" value="ECO:0007669"/>
    <property type="project" value="UniProtKB-KW"/>
</dbReference>
<dbReference type="PROSITE" id="PS01276">
    <property type="entry name" value="PEPTIDASE_U32"/>
    <property type="match status" value="1"/>
</dbReference>
<dbReference type="EMBL" id="CYXY01000003">
    <property type="protein sequence ID" value="CUM79835.1"/>
    <property type="molecule type" value="Genomic_DNA"/>
</dbReference>
<sequence length="793" mass="90510">MRTKNRPIEVLAPAGSMECLKAAILNGADAVYLGGEMFGARAYAGNFNKEELLEAIDYVHLYGKKLFLTVNTLMKEEELPLLPGFLKPFYEQGLDAVIVQDLGAVSVIRKHFPKLEIHASTQMTITGVHGARIAKKMGAKRVVPARELSLEEIQEIKDDTGLDMECFVHGALCYCYSGQCFMSSMLGGRSGNRGRCAGTCRLPFYLDGTKNTKNAYPLSLKDLCTIEHLPEILDHGVDSLKIEGRMKGPRYVGEVTRIYRKYVDLYLSEKPYKVESEDLKILMEVFNRGGFTGGYYKEYHGKDMMSMKRPDHQGLYVGKISKLMKGKISFTAQEDIHKGDALQIRINSEEKVELTSPSEFKAGSKVVLNGQKMKKLHEGMEIKRTLNHPMIERIDEGLKQKKKENLKGKIIIQKDQCAKLILKDGEDHVEVIGPVIEEAQKNGAMPADIEKLLKKTGQTHYTFEELEIDLGENLFVPGSVLKKLRKEAFAQMDQTKILKYRRTYEDPVKENDVASSQEQEDSKIQIAVSMENLEYLDIVTEDREVMKIYLSWMELKQQEDPQSILNKIKTAGKQCYLMLPQIARKRQMEELKAKKDLIFTNEIDGLLVRNLEEFSWLIEEGYQKEMIADYMFYGYNKEAVKEYQRLSGIQIRMTYPSELNKKEMEQLELLNADLFLYGYQPLMVSAQCVKNNLRGCDKTPSWLTLKDRYNANFFVHTSCCDCINEIYNGKPLWVGNEAGILNDLHPSVIRFHITRENEVQVKEILNAAKSIQKGERASLATEYTTGHLKREVL</sequence>
<dbReference type="Proteomes" id="UP000095553">
    <property type="component" value="Unassembled WGS sequence"/>
</dbReference>
<dbReference type="InterPro" id="IPR051454">
    <property type="entry name" value="RNA/ubiquinone_mod_enzymes"/>
</dbReference>
<feature type="domain" description="Peptidase U32 collagenase" evidence="1">
    <location>
        <begin position="391"/>
        <end position="495"/>
    </location>
</feature>
<protein>
    <submittedName>
        <fullName evidence="2">Uncharacterized protease yhbU</fullName>
        <ecNumber evidence="2">3.4.-.-</ecNumber>
    </submittedName>
</protein>